<dbReference type="Proteomes" id="UP000664132">
    <property type="component" value="Unassembled WGS sequence"/>
</dbReference>
<proteinExistence type="predicted"/>
<evidence type="ECO:0000313" key="2">
    <source>
        <dbReference type="Proteomes" id="UP000664132"/>
    </source>
</evidence>
<evidence type="ECO:0000313" key="1">
    <source>
        <dbReference type="EMBL" id="KAG4411179.1"/>
    </source>
</evidence>
<gene>
    <name evidence="1" type="ORF">IFR04_015691</name>
</gene>
<dbReference type="EMBL" id="JAFJYH010000510">
    <property type="protein sequence ID" value="KAG4411179.1"/>
    <property type="molecule type" value="Genomic_DNA"/>
</dbReference>
<protein>
    <submittedName>
        <fullName evidence="1">Uncharacterized protein</fullName>
    </submittedName>
</protein>
<organism evidence="1 2">
    <name type="scientific">Cadophora malorum</name>
    <dbReference type="NCBI Taxonomy" id="108018"/>
    <lineage>
        <taxon>Eukaryota</taxon>
        <taxon>Fungi</taxon>
        <taxon>Dikarya</taxon>
        <taxon>Ascomycota</taxon>
        <taxon>Pezizomycotina</taxon>
        <taxon>Leotiomycetes</taxon>
        <taxon>Helotiales</taxon>
        <taxon>Ploettnerulaceae</taxon>
        <taxon>Cadophora</taxon>
    </lineage>
</organism>
<comment type="caution">
    <text evidence="1">The sequence shown here is derived from an EMBL/GenBank/DDBJ whole genome shotgun (WGS) entry which is preliminary data.</text>
</comment>
<sequence length="112" mass="12118">MATKIQATSSTDEQLVEECKERTNCGDCNPTITWTTPAKGKETTPPENTVVIIVDVRSSRGAIRIFRKSDRGYVDGIGTQQAGNLVIVPWNSDWYISAAGSLPVGYVARSAV</sequence>
<reference evidence="1" key="1">
    <citation type="submission" date="2021-02" db="EMBL/GenBank/DDBJ databases">
        <title>Genome sequence Cadophora malorum strain M34.</title>
        <authorList>
            <person name="Stefanovic E."/>
            <person name="Vu D."/>
            <person name="Scully C."/>
            <person name="Dijksterhuis J."/>
            <person name="Roader J."/>
            <person name="Houbraken J."/>
        </authorList>
    </citation>
    <scope>NUCLEOTIDE SEQUENCE</scope>
    <source>
        <strain evidence="1">M34</strain>
    </source>
</reference>
<name>A0A8H7W528_9HELO</name>
<keyword evidence="2" id="KW-1185">Reference proteome</keyword>
<accession>A0A8H7W528</accession>
<dbReference type="AlphaFoldDB" id="A0A8H7W528"/>
<dbReference type="OrthoDB" id="5228066at2759"/>